<keyword evidence="1" id="KW-0175">Coiled coil</keyword>
<dbReference type="EMBL" id="CAJVQB010002699">
    <property type="protein sequence ID" value="CAG8584332.1"/>
    <property type="molecule type" value="Genomic_DNA"/>
</dbReference>
<organism evidence="2 3">
    <name type="scientific">Gigaspora margarita</name>
    <dbReference type="NCBI Taxonomy" id="4874"/>
    <lineage>
        <taxon>Eukaryota</taxon>
        <taxon>Fungi</taxon>
        <taxon>Fungi incertae sedis</taxon>
        <taxon>Mucoromycota</taxon>
        <taxon>Glomeromycotina</taxon>
        <taxon>Glomeromycetes</taxon>
        <taxon>Diversisporales</taxon>
        <taxon>Gigasporaceae</taxon>
        <taxon>Gigaspora</taxon>
    </lineage>
</organism>
<feature type="coiled-coil region" evidence="1">
    <location>
        <begin position="28"/>
        <end position="64"/>
    </location>
</feature>
<reference evidence="2 3" key="1">
    <citation type="submission" date="2021-06" db="EMBL/GenBank/DDBJ databases">
        <authorList>
            <person name="Kallberg Y."/>
            <person name="Tangrot J."/>
            <person name="Rosling A."/>
        </authorList>
    </citation>
    <scope>NUCLEOTIDE SEQUENCE [LARGE SCALE GENOMIC DNA]</scope>
    <source>
        <strain evidence="2 3">120-4 pot B 10/14</strain>
    </source>
</reference>
<dbReference type="Proteomes" id="UP000789901">
    <property type="component" value="Unassembled WGS sequence"/>
</dbReference>
<proteinExistence type="predicted"/>
<gene>
    <name evidence="2" type="ORF">GMARGA_LOCUS6101</name>
</gene>
<sequence length="168" mass="19521">MEWATIVLEKRKGPDISVDLQTWENEKSVFVEEKEAVLEEEIEENNEEAELEEYKEAAFEKNRNTVLEENREIIFKLYTSQFLTTNERHVLLFNVGELFEVSMDDFDHACLDHTHTLGESEVLKRSNAVRKLVEEEAVKNYPPPTIISAIKDYATKKLDLGTSVKELK</sequence>
<evidence type="ECO:0000313" key="2">
    <source>
        <dbReference type="EMBL" id="CAG8584332.1"/>
    </source>
</evidence>
<protein>
    <submittedName>
        <fullName evidence="2">38323_t:CDS:1</fullName>
    </submittedName>
</protein>
<evidence type="ECO:0000313" key="3">
    <source>
        <dbReference type="Proteomes" id="UP000789901"/>
    </source>
</evidence>
<name>A0ABN7UFJ8_GIGMA</name>
<evidence type="ECO:0000256" key="1">
    <source>
        <dbReference type="SAM" id="Coils"/>
    </source>
</evidence>
<accession>A0ABN7UFJ8</accession>
<comment type="caution">
    <text evidence="2">The sequence shown here is derived from an EMBL/GenBank/DDBJ whole genome shotgun (WGS) entry which is preliminary data.</text>
</comment>
<keyword evidence="3" id="KW-1185">Reference proteome</keyword>